<proteinExistence type="predicted"/>
<organism evidence="3">
    <name type="scientific">hydrothermal vent metagenome</name>
    <dbReference type="NCBI Taxonomy" id="652676"/>
    <lineage>
        <taxon>unclassified sequences</taxon>
        <taxon>metagenomes</taxon>
        <taxon>ecological metagenomes</taxon>
    </lineage>
</organism>
<evidence type="ECO:0000256" key="1">
    <source>
        <dbReference type="SAM" id="MobiDB-lite"/>
    </source>
</evidence>
<evidence type="ECO:0000313" key="3">
    <source>
        <dbReference type="EMBL" id="VAX28548.1"/>
    </source>
</evidence>
<evidence type="ECO:0000256" key="2">
    <source>
        <dbReference type="SAM" id="Phobius"/>
    </source>
</evidence>
<feature type="region of interest" description="Disordered" evidence="1">
    <location>
        <begin position="75"/>
        <end position="96"/>
    </location>
</feature>
<keyword evidence="2" id="KW-0812">Transmembrane</keyword>
<protein>
    <submittedName>
        <fullName evidence="3">Uncharacterized protein</fullName>
    </submittedName>
</protein>
<keyword evidence="2" id="KW-0472">Membrane</keyword>
<keyword evidence="2" id="KW-1133">Transmembrane helix</keyword>
<accession>A0A3B1CXA7</accession>
<name>A0A3B1CXA7_9ZZZZ</name>
<feature type="transmembrane region" description="Helical" evidence="2">
    <location>
        <begin position="26"/>
        <end position="46"/>
    </location>
</feature>
<dbReference type="AlphaFoldDB" id="A0A3B1CXA7"/>
<reference evidence="3" key="1">
    <citation type="submission" date="2018-06" db="EMBL/GenBank/DDBJ databases">
        <authorList>
            <person name="Zhirakovskaya E."/>
        </authorList>
    </citation>
    <scope>NUCLEOTIDE SEQUENCE</scope>
</reference>
<gene>
    <name evidence="3" type="ORF">MNBD_NITROSPINAE05-391</name>
</gene>
<sequence length="96" mass="11006">MNEKIASLWHRVWGHKSEKEKKRVRSLIPMLLYGFFVMYGIIYLSILNTVHRFNPGPAVKSWFGGDSPAIVAARNKEKTQQEASYKGLRKQVTGGR</sequence>
<dbReference type="EMBL" id="UOGG01000059">
    <property type="protein sequence ID" value="VAX28548.1"/>
    <property type="molecule type" value="Genomic_DNA"/>
</dbReference>